<dbReference type="SMART" id="SM00014">
    <property type="entry name" value="acidPPc"/>
    <property type="match status" value="1"/>
</dbReference>
<dbReference type="Gene3D" id="1.20.144.10">
    <property type="entry name" value="Phosphatidic acid phosphatase type 2/haloperoxidase"/>
    <property type="match status" value="1"/>
</dbReference>
<gene>
    <name evidence="2" type="ORF">DAY19_06930</name>
</gene>
<dbReference type="RefSeq" id="WP_114706480.1">
    <property type="nucleotide sequence ID" value="NZ_QDKL01000002.1"/>
</dbReference>
<dbReference type="SUPFAM" id="SSF48317">
    <property type="entry name" value="Acid phosphatase/Vanadium-dependent haloperoxidase"/>
    <property type="match status" value="1"/>
</dbReference>
<evidence type="ECO:0000259" key="1">
    <source>
        <dbReference type="SMART" id="SM00014"/>
    </source>
</evidence>
<name>A0ABY0IEP6_9BACT</name>
<keyword evidence="3" id="KW-1185">Reference proteome</keyword>
<dbReference type="InterPro" id="IPR036938">
    <property type="entry name" value="PAP2/HPO_sf"/>
</dbReference>
<sequence length="578" mass="64854">MKKNQLPQLIMALTIISGVSVQAQNLKVCDRLKKDFDIKDVSFEESLDKAERYANSDKHCKAARSFQLAMVKDQSKALEQGLDIKLLNELYEGNFLNDYVNFSLSLKKLIKDHPQSELMHFQMANLYNQNLPKDIKNMPIGNFVKADGSANNIVNESILVNQDFLNNYPNSRFSREVEENLANSKTVALKKGLADFKNEVWLNRKSEDKDIYEYQAAILMNQIVEANDGRTKSQALLELFELFADNQNLTDAKERMANLASLIETSEDVKRSELRKVSKELKKIGKVPQTTSLLDLNNKIQEASELQQSMLSNDDLKELIKSKKGNDRSIFMPIEFSDSEKSMMLKTLGVVGVMMAFDKPLMDFVQDNKNDTMTTITDFTNLFGEKAGLLPVVGASMAIGLVFKNDQFKRAAVRSVGAVLIGQLATQLLKSLSSRARPREGKGPYHFDGVNFGRNNTSFSSGHSAGAWSVMTVFATEFKDTKIVPIAAYSLAALTSFARVYKNAHWFSDVTLGALIGWVSGKIMYRLFDKKEDGPVSFTPVTGDLNGAAVTYKVDGQKDLRAWPIDYYQLVFNNKESE</sequence>
<feature type="domain" description="Phosphatidic acid phosphatase type 2/haloperoxidase" evidence="1">
    <location>
        <begin position="413"/>
        <end position="525"/>
    </location>
</feature>
<dbReference type="PANTHER" id="PTHR14969:SF13">
    <property type="entry name" value="AT30094P"/>
    <property type="match status" value="1"/>
</dbReference>
<dbReference type="PANTHER" id="PTHR14969">
    <property type="entry name" value="SPHINGOSINE-1-PHOSPHATE PHOSPHOHYDROLASE"/>
    <property type="match status" value="1"/>
</dbReference>
<proteinExistence type="predicted"/>
<dbReference type="InterPro" id="IPR000326">
    <property type="entry name" value="PAP2/HPO"/>
</dbReference>
<dbReference type="CDD" id="cd03394">
    <property type="entry name" value="PAP2_like_5"/>
    <property type="match status" value="1"/>
</dbReference>
<evidence type="ECO:0000313" key="2">
    <source>
        <dbReference type="EMBL" id="RZF21413.1"/>
    </source>
</evidence>
<comment type="caution">
    <text evidence="2">The sequence shown here is derived from an EMBL/GenBank/DDBJ whole genome shotgun (WGS) entry which is preliminary data.</text>
</comment>
<accession>A0ABY0IEP6</accession>
<organism evidence="2 3">
    <name type="scientific">Halobacteriovorax vibrionivorans</name>
    <dbReference type="NCBI Taxonomy" id="2152716"/>
    <lineage>
        <taxon>Bacteria</taxon>
        <taxon>Pseudomonadati</taxon>
        <taxon>Bdellovibrionota</taxon>
        <taxon>Bacteriovoracia</taxon>
        <taxon>Bacteriovoracales</taxon>
        <taxon>Halobacteriovoraceae</taxon>
        <taxon>Halobacteriovorax</taxon>
    </lineage>
</organism>
<protein>
    <submittedName>
        <fullName evidence="2">Phosphatase PAP2 family protein</fullName>
    </submittedName>
</protein>
<reference evidence="3" key="1">
    <citation type="journal article" date="2019" name="Int. J. Syst. Evol. Microbiol.">
        <title>Halobacteriovorax valvorus sp. nov., a novel prokaryotic predator isolated from coastal seawater of China.</title>
        <authorList>
            <person name="Chen M.-X."/>
        </authorList>
    </citation>
    <scope>NUCLEOTIDE SEQUENCE [LARGE SCALE GENOMIC DNA]</scope>
    <source>
        <strain evidence="3">BL9</strain>
    </source>
</reference>
<evidence type="ECO:0000313" key="3">
    <source>
        <dbReference type="Proteomes" id="UP000443582"/>
    </source>
</evidence>
<dbReference type="Pfam" id="PF01569">
    <property type="entry name" value="PAP2"/>
    <property type="match status" value="1"/>
</dbReference>
<dbReference type="EMBL" id="QDKL01000002">
    <property type="protein sequence ID" value="RZF21413.1"/>
    <property type="molecule type" value="Genomic_DNA"/>
</dbReference>
<dbReference type="Proteomes" id="UP000443582">
    <property type="component" value="Unassembled WGS sequence"/>
</dbReference>